<keyword evidence="2" id="KW-0963">Cytoplasm</keyword>
<dbReference type="GO" id="GO:0005737">
    <property type="term" value="C:cytoplasm"/>
    <property type="evidence" value="ECO:0007669"/>
    <property type="project" value="UniProtKB-SubCell"/>
</dbReference>
<dbReference type="InterPro" id="IPR001680">
    <property type="entry name" value="WD40_rpt"/>
</dbReference>
<keyword evidence="4" id="KW-0677">Repeat</keyword>
<dbReference type="InterPro" id="IPR019775">
    <property type="entry name" value="WD40_repeat_CS"/>
</dbReference>
<proteinExistence type="predicted"/>
<dbReference type="InterPro" id="IPR020472">
    <property type="entry name" value="WD40_PAC1"/>
</dbReference>
<dbReference type="InterPro" id="IPR006595">
    <property type="entry name" value="CTLH_C"/>
</dbReference>
<gene>
    <name evidence="8" type="ORF">LNINA_LOCUS8603</name>
</gene>
<feature type="compositionally biased region" description="Basic residues" evidence="6">
    <location>
        <begin position="69"/>
        <end position="78"/>
    </location>
</feature>
<evidence type="ECO:0000313" key="8">
    <source>
        <dbReference type="EMBL" id="CAK1549292.1"/>
    </source>
</evidence>
<evidence type="ECO:0000256" key="1">
    <source>
        <dbReference type="ARBA" id="ARBA00004496"/>
    </source>
</evidence>
<feature type="repeat" description="WD" evidence="5">
    <location>
        <begin position="333"/>
        <end position="367"/>
    </location>
</feature>
<dbReference type="PROSITE" id="PS50896">
    <property type="entry name" value="LISH"/>
    <property type="match status" value="1"/>
</dbReference>
<name>A0AAV1JIR1_9NEOP</name>
<evidence type="ECO:0000256" key="3">
    <source>
        <dbReference type="ARBA" id="ARBA00022574"/>
    </source>
</evidence>
<dbReference type="EMBL" id="CAVLEF010000011">
    <property type="protein sequence ID" value="CAK1549292.1"/>
    <property type="molecule type" value="Genomic_DNA"/>
</dbReference>
<dbReference type="PROSITE" id="PS50294">
    <property type="entry name" value="WD_REPEATS_REGION"/>
    <property type="match status" value="2"/>
</dbReference>
<organism evidence="8 9">
    <name type="scientific">Leptosia nina</name>
    <dbReference type="NCBI Taxonomy" id="320188"/>
    <lineage>
        <taxon>Eukaryota</taxon>
        <taxon>Metazoa</taxon>
        <taxon>Ecdysozoa</taxon>
        <taxon>Arthropoda</taxon>
        <taxon>Hexapoda</taxon>
        <taxon>Insecta</taxon>
        <taxon>Pterygota</taxon>
        <taxon>Neoptera</taxon>
        <taxon>Endopterygota</taxon>
        <taxon>Lepidoptera</taxon>
        <taxon>Glossata</taxon>
        <taxon>Ditrysia</taxon>
        <taxon>Papilionoidea</taxon>
        <taxon>Pieridae</taxon>
        <taxon>Pierinae</taxon>
        <taxon>Leptosia</taxon>
    </lineage>
</organism>
<keyword evidence="3 5" id="KW-0853">WD repeat</keyword>
<dbReference type="InterPro" id="IPR006594">
    <property type="entry name" value="LisH"/>
</dbReference>
<feature type="domain" description="CTLH" evidence="7">
    <location>
        <begin position="145"/>
        <end position="209"/>
    </location>
</feature>
<dbReference type="SMART" id="SM00668">
    <property type="entry name" value="CTLH"/>
    <property type="match status" value="1"/>
</dbReference>
<dbReference type="Pfam" id="PF00400">
    <property type="entry name" value="WD40"/>
    <property type="match status" value="4"/>
</dbReference>
<comment type="caution">
    <text evidence="8">The sequence shown here is derived from an EMBL/GenBank/DDBJ whole genome shotgun (WGS) entry which is preliminary data.</text>
</comment>
<dbReference type="PANTHER" id="PTHR22838">
    <property type="entry name" value="WD REPEAT PROTEIN 26-RELATED"/>
    <property type="match status" value="1"/>
</dbReference>
<dbReference type="PRINTS" id="PR00320">
    <property type="entry name" value="GPROTEINBRPT"/>
</dbReference>
<dbReference type="SMART" id="SM00667">
    <property type="entry name" value="LisH"/>
    <property type="match status" value="1"/>
</dbReference>
<feature type="region of interest" description="Disordered" evidence="6">
    <location>
        <begin position="53"/>
        <end position="107"/>
    </location>
</feature>
<evidence type="ECO:0000313" key="9">
    <source>
        <dbReference type="Proteomes" id="UP001497472"/>
    </source>
</evidence>
<dbReference type="PROSITE" id="PS50897">
    <property type="entry name" value="CTLH"/>
    <property type="match status" value="1"/>
</dbReference>
<evidence type="ECO:0000256" key="5">
    <source>
        <dbReference type="PROSITE-ProRule" id="PRU00221"/>
    </source>
</evidence>
<dbReference type="FunFam" id="2.130.10.10:FF:000087">
    <property type="entry name" value="WD repeat-containing protein 26 homolog"/>
    <property type="match status" value="1"/>
</dbReference>
<accession>A0AAV1JIR1</accession>
<evidence type="ECO:0000259" key="7">
    <source>
        <dbReference type="PROSITE" id="PS50897"/>
    </source>
</evidence>
<dbReference type="Proteomes" id="UP001497472">
    <property type="component" value="Unassembled WGS sequence"/>
</dbReference>
<dbReference type="AlphaFoldDB" id="A0AAV1JIR1"/>
<dbReference type="GO" id="GO:0043161">
    <property type="term" value="P:proteasome-mediated ubiquitin-dependent protein catabolic process"/>
    <property type="evidence" value="ECO:0007669"/>
    <property type="project" value="TreeGrafter"/>
</dbReference>
<evidence type="ECO:0000256" key="4">
    <source>
        <dbReference type="ARBA" id="ARBA00022737"/>
    </source>
</evidence>
<dbReference type="Pfam" id="PF23627">
    <property type="entry name" value="LisH_WDR26"/>
    <property type="match status" value="1"/>
</dbReference>
<comment type="subcellular location">
    <subcellularLocation>
        <location evidence="1">Cytoplasm</location>
    </subcellularLocation>
</comment>
<dbReference type="SMART" id="SM00320">
    <property type="entry name" value="WD40"/>
    <property type="match status" value="5"/>
</dbReference>
<dbReference type="Gene3D" id="2.130.10.10">
    <property type="entry name" value="YVTN repeat-like/Quinoprotein amine dehydrogenase"/>
    <property type="match status" value="1"/>
</dbReference>
<sequence length="629" mass="70083">MLTRGRGLNNRKVFAKNKEIWSIERGRRAAGVTSRADEADAARIVTGGARRARAASLASSDSGEEGLRPPRKRSRRQSPRPTMHQPCTNGAHLNGDAVRNGDLAPGLRMPTTDQEIVRLIGQHLLSVGLERSAALLMEESGLHLEHPAAATFRQHVLAGDWVKADHDLRALHDLLRDSPHRDPHNLSEMKFVVLEQKYLEHLEAGRVLDALHVLRNELTPLQHDTPRVHRLSALMMCADAEELRTRAQWAGGAASRAAVLARVQAVLPPALMMAPGRLRSLLAQAAAYQAQRCRFHAAQKPSPEQNSEQIPFSLLADHQCSADQFPIHSLQVLNEHCDEVWYCKWSPDGSKLASGSKDHTVMIWDFDPVAKRLSFRKSLEGHLYGVSYLAWSPDGRYLIAAGPEDCPDLWIWNMETEQLHLKMTHSQEDSLTAVAWHASSDKFVCGGARGQFYHCTLDGSLINNWDGVRVNALACRADGAVLAADTHHRVRQYDFTDLTDRNLIQEEHAVMAMSLNAADTLLLLNVANQGVHLWDVRARALVRRFRGLSQGHFTIHACFGGAHQDFIASGSEDNKVYIWQLEREEPIAVLPGHTRCVNAVAWNPVHHDVLVSASDDYSLRLWGPRDPRA</sequence>
<dbReference type="InterPro" id="IPR036322">
    <property type="entry name" value="WD40_repeat_dom_sf"/>
</dbReference>
<feature type="repeat" description="WD" evidence="5">
    <location>
        <begin position="566"/>
        <end position="589"/>
    </location>
</feature>
<feature type="repeat" description="WD" evidence="5">
    <location>
        <begin position="379"/>
        <end position="410"/>
    </location>
</feature>
<reference evidence="8 9" key="1">
    <citation type="submission" date="2023-11" db="EMBL/GenBank/DDBJ databases">
        <authorList>
            <person name="Okamura Y."/>
        </authorList>
    </citation>
    <scope>NUCLEOTIDE SEQUENCE [LARGE SCALE GENOMIC DNA]</scope>
</reference>
<protein>
    <recommendedName>
        <fullName evidence="7">CTLH domain-containing protein</fullName>
    </recommendedName>
</protein>
<dbReference type="InterPro" id="IPR015943">
    <property type="entry name" value="WD40/YVTN_repeat-like_dom_sf"/>
</dbReference>
<dbReference type="PANTHER" id="PTHR22838:SF0">
    <property type="entry name" value="WD REPEAT-CONTAINING PROTEIN 26"/>
    <property type="match status" value="1"/>
</dbReference>
<evidence type="ECO:0000256" key="6">
    <source>
        <dbReference type="SAM" id="MobiDB-lite"/>
    </source>
</evidence>
<dbReference type="SUPFAM" id="SSF50978">
    <property type="entry name" value="WD40 repeat-like"/>
    <property type="match status" value="1"/>
</dbReference>
<dbReference type="PROSITE" id="PS50082">
    <property type="entry name" value="WD_REPEATS_2"/>
    <property type="match status" value="4"/>
</dbReference>
<dbReference type="GO" id="GO:0034657">
    <property type="term" value="C:GID complex"/>
    <property type="evidence" value="ECO:0007669"/>
    <property type="project" value="TreeGrafter"/>
</dbReference>
<dbReference type="PROSITE" id="PS00678">
    <property type="entry name" value="WD_REPEATS_1"/>
    <property type="match status" value="1"/>
</dbReference>
<keyword evidence="9" id="KW-1185">Reference proteome</keyword>
<evidence type="ECO:0000256" key="2">
    <source>
        <dbReference type="ARBA" id="ARBA00022490"/>
    </source>
</evidence>
<feature type="repeat" description="WD" evidence="5">
    <location>
        <begin position="590"/>
        <end position="629"/>
    </location>
</feature>
<dbReference type="InterPro" id="IPR051350">
    <property type="entry name" value="WD_repeat-ST_regulator"/>
</dbReference>